<dbReference type="EMBL" id="MU273474">
    <property type="protein sequence ID" value="KAI0036182.1"/>
    <property type="molecule type" value="Genomic_DNA"/>
</dbReference>
<name>A0ACB8QX05_9AGAM</name>
<comment type="caution">
    <text evidence="1">The sequence shown here is derived from an EMBL/GenBank/DDBJ whole genome shotgun (WGS) entry which is preliminary data.</text>
</comment>
<sequence length="444" mass="48395">MALPDIEKLIARAKEIVDVEDHSTMTLTNTYAQLEKENGLKRGSLTREYRARLKTEIEQAALKKKADEADHEDDEEEAEESEESEKEASPARKGTKKRATQHSGSETEDDPESPKKISSTKRKAPQSPSSGSKRKTPSEQSKAAGSKAKQYKSAEFVSSEDEDESEDVPTSSTKVAKSGAAPPAIGSSKSVPAKATTQVAKKRSLSKKSASGPQSRRTKEENPSKLKTKPATKVVEPKETKSLAEDHDGIASDSELSQPSDKPLAKSRSKAKKSTKPQKHGRKSAASVVDKDEVQIKKLKSLVLACGVRKVWVKELKGLDSPSEQVGRLRDILKDLGMTGRLSMEQAKAIKEKRELAQELRMFCFSPPPALSPLIGNVIAEDVQAFDKAVNARSSRSRSAADAKVGKKREREDSEDESEAEVSRARKSARSSIAAFLADQSDDE</sequence>
<reference evidence="1" key="2">
    <citation type="journal article" date="2022" name="New Phytol.">
        <title>Evolutionary transition to the ectomycorrhizal habit in the genomes of a hyperdiverse lineage of mushroom-forming fungi.</title>
        <authorList>
            <person name="Looney B."/>
            <person name="Miyauchi S."/>
            <person name="Morin E."/>
            <person name="Drula E."/>
            <person name="Courty P.E."/>
            <person name="Kohler A."/>
            <person name="Kuo A."/>
            <person name="LaButti K."/>
            <person name="Pangilinan J."/>
            <person name="Lipzen A."/>
            <person name="Riley R."/>
            <person name="Andreopoulos W."/>
            <person name="He G."/>
            <person name="Johnson J."/>
            <person name="Nolan M."/>
            <person name="Tritt A."/>
            <person name="Barry K.W."/>
            <person name="Grigoriev I.V."/>
            <person name="Nagy L.G."/>
            <person name="Hibbett D."/>
            <person name="Henrissat B."/>
            <person name="Matheny P.B."/>
            <person name="Labbe J."/>
            <person name="Martin F.M."/>
        </authorList>
    </citation>
    <scope>NUCLEOTIDE SEQUENCE</scope>
    <source>
        <strain evidence="1">EC-137</strain>
    </source>
</reference>
<keyword evidence="2" id="KW-1185">Reference proteome</keyword>
<evidence type="ECO:0000313" key="1">
    <source>
        <dbReference type="EMBL" id="KAI0036182.1"/>
    </source>
</evidence>
<proteinExistence type="predicted"/>
<protein>
    <submittedName>
        <fullName evidence="1">Uncharacterized protein</fullName>
    </submittedName>
</protein>
<gene>
    <name evidence="1" type="ORF">K488DRAFT_82290</name>
</gene>
<dbReference type="Proteomes" id="UP000814128">
    <property type="component" value="Unassembled WGS sequence"/>
</dbReference>
<organism evidence="1 2">
    <name type="scientific">Vararia minispora EC-137</name>
    <dbReference type="NCBI Taxonomy" id="1314806"/>
    <lineage>
        <taxon>Eukaryota</taxon>
        <taxon>Fungi</taxon>
        <taxon>Dikarya</taxon>
        <taxon>Basidiomycota</taxon>
        <taxon>Agaricomycotina</taxon>
        <taxon>Agaricomycetes</taxon>
        <taxon>Russulales</taxon>
        <taxon>Lachnocladiaceae</taxon>
        <taxon>Vararia</taxon>
    </lineage>
</organism>
<evidence type="ECO:0000313" key="2">
    <source>
        <dbReference type="Proteomes" id="UP000814128"/>
    </source>
</evidence>
<reference evidence="1" key="1">
    <citation type="submission" date="2021-02" db="EMBL/GenBank/DDBJ databases">
        <authorList>
            <consortium name="DOE Joint Genome Institute"/>
            <person name="Ahrendt S."/>
            <person name="Looney B.P."/>
            <person name="Miyauchi S."/>
            <person name="Morin E."/>
            <person name="Drula E."/>
            <person name="Courty P.E."/>
            <person name="Chicoki N."/>
            <person name="Fauchery L."/>
            <person name="Kohler A."/>
            <person name="Kuo A."/>
            <person name="Labutti K."/>
            <person name="Pangilinan J."/>
            <person name="Lipzen A."/>
            <person name="Riley R."/>
            <person name="Andreopoulos W."/>
            <person name="He G."/>
            <person name="Johnson J."/>
            <person name="Barry K.W."/>
            <person name="Grigoriev I.V."/>
            <person name="Nagy L."/>
            <person name="Hibbett D."/>
            <person name="Henrissat B."/>
            <person name="Matheny P.B."/>
            <person name="Labbe J."/>
            <person name="Martin F."/>
        </authorList>
    </citation>
    <scope>NUCLEOTIDE SEQUENCE</scope>
    <source>
        <strain evidence="1">EC-137</strain>
    </source>
</reference>
<accession>A0ACB8QX05</accession>